<dbReference type="Proteomes" id="UP000066480">
    <property type="component" value="Chromosome"/>
</dbReference>
<feature type="transmembrane region" description="Helical" evidence="1">
    <location>
        <begin position="157"/>
        <end position="176"/>
    </location>
</feature>
<dbReference type="AlphaFoldDB" id="A0A0K1JQ51"/>
<accession>A0A0K1JQ51</accession>
<evidence type="ECO:0008006" key="4">
    <source>
        <dbReference type="Google" id="ProtNLM"/>
    </source>
</evidence>
<dbReference type="EMBL" id="CP011112">
    <property type="protein sequence ID" value="AKU18846.1"/>
    <property type="molecule type" value="Genomic_DNA"/>
</dbReference>
<dbReference type="KEGG" id="lmoi:VV02_11430"/>
<feature type="transmembrane region" description="Helical" evidence="1">
    <location>
        <begin position="61"/>
        <end position="86"/>
    </location>
</feature>
<name>A0A0K1JQ51_9MICO</name>
<sequence>MRGGAFLAEWSRFGQRRVWGPALLTTVVYAAVVTLALIMTAEARGPFSIQSLSQAGGATAAPARAASFSSVLLLALFVGMSANAFAKGTWRAALLHHPGRTSLAIGTFAARIVGLAIIVATLFVVGWITAILVAPGQGVETASWMDAESWRIAGEDFLRVMGFGIGWALLGTAVGMITRSVPVGLAAAVLWAGPIENLLGDSLDFGQRWFPGLLLRYVVAPDSLTISISNTALYGTLAAYGVILIGVIAFLVNRRDVTS</sequence>
<keyword evidence="3" id="KW-1185">Reference proteome</keyword>
<reference evidence="2 3" key="1">
    <citation type="submission" date="2015-03" db="EMBL/GenBank/DDBJ databases">
        <title>Luteipulveratus halotolerans sp. nov., a novel actinobacterium (Dermacoccaceae) from Sarawak, Malaysia.</title>
        <authorList>
            <person name="Juboi H."/>
            <person name="Basik A."/>
            <person name="Shamsul S.S."/>
            <person name="Arnold P."/>
            <person name="Schmitt E.K."/>
            <person name="Sanglier J.-J."/>
            <person name="Yeo T."/>
        </authorList>
    </citation>
    <scope>NUCLEOTIDE SEQUENCE [LARGE SCALE GENOMIC DNA]</scope>
    <source>
        <strain evidence="2 3">MN07-A0370</strain>
    </source>
</reference>
<feature type="transmembrane region" description="Helical" evidence="1">
    <location>
        <begin position="183"/>
        <end position="200"/>
    </location>
</feature>
<evidence type="ECO:0000313" key="2">
    <source>
        <dbReference type="EMBL" id="AKU18846.1"/>
    </source>
</evidence>
<keyword evidence="1" id="KW-0472">Membrane</keyword>
<proteinExistence type="predicted"/>
<protein>
    <recommendedName>
        <fullName evidence="4">ABC transporter permease</fullName>
    </recommendedName>
</protein>
<feature type="transmembrane region" description="Helical" evidence="1">
    <location>
        <begin position="107"/>
        <end position="137"/>
    </location>
</feature>
<feature type="transmembrane region" description="Helical" evidence="1">
    <location>
        <begin position="232"/>
        <end position="252"/>
    </location>
</feature>
<gene>
    <name evidence="2" type="ORF">VV02_11430</name>
</gene>
<feature type="transmembrane region" description="Helical" evidence="1">
    <location>
        <begin position="21"/>
        <end position="41"/>
    </location>
</feature>
<evidence type="ECO:0000256" key="1">
    <source>
        <dbReference type="SAM" id="Phobius"/>
    </source>
</evidence>
<evidence type="ECO:0000313" key="3">
    <source>
        <dbReference type="Proteomes" id="UP000066480"/>
    </source>
</evidence>
<keyword evidence="1" id="KW-1133">Transmembrane helix</keyword>
<keyword evidence="1" id="KW-0812">Transmembrane</keyword>
<organism evidence="2 3">
    <name type="scientific">Luteipulveratus mongoliensis</name>
    <dbReference type="NCBI Taxonomy" id="571913"/>
    <lineage>
        <taxon>Bacteria</taxon>
        <taxon>Bacillati</taxon>
        <taxon>Actinomycetota</taxon>
        <taxon>Actinomycetes</taxon>
        <taxon>Micrococcales</taxon>
        <taxon>Dermacoccaceae</taxon>
        <taxon>Luteipulveratus</taxon>
    </lineage>
</organism>